<dbReference type="SUPFAM" id="SSF49899">
    <property type="entry name" value="Concanavalin A-like lectins/glucanases"/>
    <property type="match status" value="1"/>
</dbReference>
<gene>
    <name evidence="3" type="ORF">IAA93_05350</name>
</gene>
<reference evidence="3" key="1">
    <citation type="journal article" date="2021" name="PeerJ">
        <title>Extensive microbial diversity within the chicken gut microbiome revealed by metagenomics and culture.</title>
        <authorList>
            <person name="Gilroy R."/>
            <person name="Ravi A."/>
            <person name="Getino M."/>
            <person name="Pursley I."/>
            <person name="Horton D.L."/>
            <person name="Alikhan N.F."/>
            <person name="Baker D."/>
            <person name="Gharbi K."/>
            <person name="Hall N."/>
            <person name="Watson M."/>
            <person name="Adriaenssens E.M."/>
            <person name="Foster-Nyarko E."/>
            <person name="Jarju S."/>
            <person name="Secka A."/>
            <person name="Antonio M."/>
            <person name="Oren A."/>
            <person name="Chaudhuri R.R."/>
            <person name="La Ragione R."/>
            <person name="Hildebrand F."/>
            <person name="Pallen M.J."/>
        </authorList>
    </citation>
    <scope>NUCLEOTIDE SEQUENCE</scope>
    <source>
        <strain evidence="3">MalCec1-1739</strain>
    </source>
</reference>
<dbReference type="InterPro" id="IPR013320">
    <property type="entry name" value="ConA-like_dom_sf"/>
</dbReference>
<dbReference type="PANTHER" id="PTHR13246">
    <property type="entry name" value="ENDO BETA N-ACETYLGLUCOSAMINIDASE"/>
    <property type="match status" value="1"/>
</dbReference>
<organism evidence="3 4">
    <name type="scientific">Candidatus Avibacteroides avistercoris</name>
    <dbReference type="NCBI Taxonomy" id="2840690"/>
    <lineage>
        <taxon>Bacteria</taxon>
        <taxon>Pseudomonadati</taxon>
        <taxon>Bacteroidota</taxon>
        <taxon>Bacteroidia</taxon>
        <taxon>Bacteroidales</taxon>
        <taxon>Bacteroidaceae</taxon>
        <taxon>Bacteroidaceae incertae sedis</taxon>
        <taxon>Candidatus Avibacteroides</taxon>
    </lineage>
</organism>
<protein>
    <submittedName>
        <fullName evidence="3">Secretion protein Por</fullName>
    </submittedName>
</protein>
<dbReference type="Gene3D" id="2.60.120.260">
    <property type="entry name" value="Galactose-binding domain-like"/>
    <property type="match status" value="1"/>
</dbReference>
<dbReference type="Gene3D" id="3.20.20.80">
    <property type="entry name" value="Glycosidases"/>
    <property type="match status" value="1"/>
</dbReference>
<dbReference type="GO" id="GO:0005829">
    <property type="term" value="C:cytosol"/>
    <property type="evidence" value="ECO:0007669"/>
    <property type="project" value="UniProtKB-SubCell"/>
</dbReference>
<keyword evidence="1" id="KW-0732">Signal</keyword>
<dbReference type="EMBL" id="DWUP01000114">
    <property type="protein sequence ID" value="HJD53131.1"/>
    <property type="molecule type" value="Genomic_DNA"/>
</dbReference>
<dbReference type="Gene3D" id="2.60.120.200">
    <property type="match status" value="1"/>
</dbReference>
<name>A0A9D2UIU8_9BACT</name>
<comment type="caution">
    <text evidence="3">The sequence shown here is derived from an EMBL/GenBank/DDBJ whole genome shotgun (WGS) entry which is preliminary data.</text>
</comment>
<dbReference type="GO" id="GO:0005975">
    <property type="term" value="P:carbohydrate metabolic process"/>
    <property type="evidence" value="ECO:0007669"/>
    <property type="project" value="UniProtKB-ARBA"/>
</dbReference>
<dbReference type="InterPro" id="IPR005201">
    <property type="entry name" value="TIM_ENGase"/>
</dbReference>
<dbReference type="Proteomes" id="UP000787625">
    <property type="component" value="Unassembled WGS sequence"/>
</dbReference>
<evidence type="ECO:0000313" key="3">
    <source>
        <dbReference type="EMBL" id="HJD53131.1"/>
    </source>
</evidence>
<feature type="chain" id="PRO_5039437922" evidence="1">
    <location>
        <begin position="21"/>
        <end position="1165"/>
    </location>
</feature>
<sequence>MKAKHLLFAASILVSAGMYAQGIPTHPMYVDFGENTGTPSSGVTKDYAALLDAWEPGKPLTLNAEGYVDDNFFISRVRKKDRFFNVNSQAHKELTDDTDKKFCWWGPIGEMTKQWGPLPRYNFEADNFSMWQYLDSHGNWSNSWFRVPAAMLDVAHKNGVPTGCLYFVDWAASVTESSDAGKPLADLCAKDGTGNFKYARKLVQMMKYYGIDGLGINPEGTWSMTLNTNFQDFLRECHRIGREEENWDFQVYWYAFVSNSGNLSDGGSALTSNHTDWFSKNGENTTDMYMLNYNWGGKLSSSTNIAKGYTDPATGKTRERDIYAGFDQQGRGYGNYGGSWSELSTSPAGIVVWGAHDRNQLHISSTDNGSSDVAIQTTYANKQEMLFTGGTRNVLDNPPLVSEVITASTSDLQKFHGYSKFVLANSTLTELPFVTRFNLGNGERFNNEGVTTFAHKWYNIGMQDYLPTWRWWIEDGEGNVPADAIQCDFTFDDAWFGGSCLRVHGATTRSDVHMFKTKFEMNAGCKISVTYKVENGTDPKMKVIASKEGSEDTFTEVALPVSSRSGAWETYEFDAADLGMDNGTMAVLGIRVEGTEDNYSTLLGEMSIIDPSVDYATVTPVITHAELMNLQYNGVDGKIVFDMPFTGERPAEYDGCPIYNDEVGAWYYEIYLTQDGCDPVLVTTTTSWAAYFVEVPALDASNPYFQIGVRAVSPDGKNGSEIVWSEDLTTEMTIVDDVSIDKPVIKPGEEFTLAFDDPNHEADRLRIIYSATDEVVKDETVKSLTTSLEDLGPYDVIIGDGDNALRIRGFFQITPEATGRMPQVVEISSDKKSVVTGEPVNYSVEVERGEGSVSQALFINDPQALCIPAAISSNGSECTYAMWFKVDTKFQHASLGTNLIHKYDINGEKYHGMTWTEDEWGECWVSIRTENYSDYNNADGEVSAAFFSPYAGAPNYEHNNDVDIITNGYSLTPDVWTHIAVIRSGKTARIYLNGKQAASGVIRSIDFNQTMESGYGFAQYCDIFIGGSMLNLSGLVGYVDEVQIWDKALNDEEVKASMEGYGVAPDGLVGYFDFEEVATDDEGQQYFPNLGTNASVAGAYLVEVKTTDDVSETEAKNPSLTTGVPAIEGVMPITFSGATWQLEGATEVNQGDLSATAEYAQAGTY</sequence>
<dbReference type="GO" id="GO:0033925">
    <property type="term" value="F:mannosyl-glycoprotein endo-beta-N-acetylglucosaminidase activity"/>
    <property type="evidence" value="ECO:0007669"/>
    <property type="project" value="InterPro"/>
</dbReference>
<feature type="non-terminal residue" evidence="3">
    <location>
        <position position="1165"/>
    </location>
</feature>
<evidence type="ECO:0000256" key="1">
    <source>
        <dbReference type="SAM" id="SignalP"/>
    </source>
</evidence>
<proteinExistence type="predicted"/>
<dbReference type="Pfam" id="PF13385">
    <property type="entry name" value="Laminin_G_3"/>
    <property type="match status" value="1"/>
</dbReference>
<evidence type="ECO:0000259" key="2">
    <source>
        <dbReference type="Pfam" id="PF03644"/>
    </source>
</evidence>
<evidence type="ECO:0000313" key="4">
    <source>
        <dbReference type="Proteomes" id="UP000787625"/>
    </source>
</evidence>
<dbReference type="AlphaFoldDB" id="A0A9D2UIU8"/>
<reference evidence="3" key="2">
    <citation type="submission" date="2021-04" db="EMBL/GenBank/DDBJ databases">
        <authorList>
            <person name="Gilroy R."/>
        </authorList>
    </citation>
    <scope>NUCLEOTIDE SEQUENCE</scope>
    <source>
        <strain evidence="3">MalCec1-1739</strain>
    </source>
</reference>
<dbReference type="Pfam" id="PF03644">
    <property type="entry name" value="Glyco_hydro_85"/>
    <property type="match status" value="1"/>
</dbReference>
<dbReference type="PANTHER" id="PTHR13246:SF1">
    <property type="entry name" value="CYTOSOLIC ENDO-BETA-N-ACETYLGLUCOSAMINIDASE"/>
    <property type="match status" value="1"/>
</dbReference>
<dbReference type="InterPro" id="IPR032979">
    <property type="entry name" value="ENGase"/>
</dbReference>
<feature type="signal peptide" evidence="1">
    <location>
        <begin position="1"/>
        <end position="20"/>
    </location>
</feature>
<feature type="domain" description="Cytosolic endo-beta-N-acetylglucosaminidase TIM barrel" evidence="2">
    <location>
        <begin position="122"/>
        <end position="445"/>
    </location>
</feature>
<accession>A0A9D2UIU8</accession>